<dbReference type="InterPro" id="IPR020904">
    <property type="entry name" value="Sc_DH/Rdtase_CS"/>
</dbReference>
<feature type="transmembrane region" description="Helical" evidence="5">
    <location>
        <begin position="42"/>
        <end position="64"/>
    </location>
</feature>
<protein>
    <submittedName>
        <fullName evidence="6">Uncharacterized protein</fullName>
    </submittedName>
</protein>
<evidence type="ECO:0000256" key="5">
    <source>
        <dbReference type="SAM" id="Phobius"/>
    </source>
</evidence>
<reference evidence="6" key="1">
    <citation type="submission" date="2023-06" db="EMBL/GenBank/DDBJ databases">
        <title>Genome-scale phylogeny and comparative genomics of the fungal order Sordariales.</title>
        <authorList>
            <consortium name="Lawrence Berkeley National Laboratory"/>
            <person name="Hensen N."/>
            <person name="Bonometti L."/>
            <person name="Westerberg I."/>
            <person name="Brannstrom I.O."/>
            <person name="Guillou S."/>
            <person name="Cros-Aarteil S."/>
            <person name="Calhoun S."/>
            <person name="Haridas S."/>
            <person name="Kuo A."/>
            <person name="Mondo S."/>
            <person name="Pangilinan J."/>
            <person name="Riley R."/>
            <person name="Labutti K."/>
            <person name="Andreopoulos B."/>
            <person name="Lipzen A."/>
            <person name="Chen C."/>
            <person name="Yanf M."/>
            <person name="Daum C."/>
            <person name="Ng V."/>
            <person name="Clum A."/>
            <person name="Steindorff A."/>
            <person name="Ohm R."/>
            <person name="Martin F."/>
            <person name="Silar P."/>
            <person name="Natvig D."/>
            <person name="Lalanne C."/>
            <person name="Gautier V."/>
            <person name="Ament-Velasquez S.L."/>
            <person name="Kruys A."/>
            <person name="Hutchinson M.I."/>
            <person name="Powell A.J."/>
            <person name="Barry K."/>
            <person name="Miller A.N."/>
            <person name="Grigoriev I.V."/>
            <person name="Debuchy R."/>
            <person name="Gladieux P."/>
            <person name="Thoren M.H."/>
            <person name="Johannesson H."/>
        </authorList>
    </citation>
    <scope>NUCLEOTIDE SEQUENCE</scope>
    <source>
        <strain evidence="6">CBS 540.89</strain>
    </source>
</reference>
<evidence type="ECO:0000256" key="2">
    <source>
        <dbReference type="ARBA" id="ARBA00022857"/>
    </source>
</evidence>
<feature type="region of interest" description="Disordered" evidence="4">
    <location>
        <begin position="1"/>
        <end position="33"/>
    </location>
</feature>
<comment type="similarity">
    <text evidence="1">Belongs to the short-chain dehydrogenases/reductases (SDR) family.</text>
</comment>
<evidence type="ECO:0000256" key="1">
    <source>
        <dbReference type="ARBA" id="ARBA00006484"/>
    </source>
</evidence>
<sequence length="344" mass="35330">MATPPPPAPGAGAAHLPPQQSTTTALPTTTAPNVNNDPVSNLFSVPGLVALITGGGTGIGLLLTRTLALAGASRIYILGRRLSVLQSAANSVNTLAGRNVVIPLYCDVTSKISLESTVSVISSDVGYLNLVVCNAGIGGPQVKLENGGQDGGKKKMDIEEFRQRQMETVGGWEETMRANVSGVWFTAMGFLGLLEKGNRTEWGRGEAEGGRGVSSQVIVVSSIAGFNKRAPGGWAYGASKAAATHVGKMLSGSLTEWGMRANVICPGLFPSEMAAPIVEAAGGSMNGGGLIPLDRSVVPVGRMGDEKDMAGQILYLASRAGAYCNGNVVLIDGGRLGTFPSAGY</sequence>
<dbReference type="Proteomes" id="UP001172159">
    <property type="component" value="Unassembled WGS sequence"/>
</dbReference>
<dbReference type="PRINTS" id="PR00081">
    <property type="entry name" value="GDHRDH"/>
</dbReference>
<dbReference type="Gene3D" id="3.40.50.720">
    <property type="entry name" value="NAD(P)-binding Rossmann-like Domain"/>
    <property type="match status" value="1"/>
</dbReference>
<evidence type="ECO:0000313" key="7">
    <source>
        <dbReference type="Proteomes" id="UP001172159"/>
    </source>
</evidence>
<name>A0AA40ENF4_9PEZI</name>
<keyword evidence="7" id="KW-1185">Reference proteome</keyword>
<keyword evidence="5" id="KW-0812">Transmembrane</keyword>
<organism evidence="6 7">
    <name type="scientific">Apiosordaria backusii</name>
    <dbReference type="NCBI Taxonomy" id="314023"/>
    <lineage>
        <taxon>Eukaryota</taxon>
        <taxon>Fungi</taxon>
        <taxon>Dikarya</taxon>
        <taxon>Ascomycota</taxon>
        <taxon>Pezizomycotina</taxon>
        <taxon>Sordariomycetes</taxon>
        <taxon>Sordariomycetidae</taxon>
        <taxon>Sordariales</taxon>
        <taxon>Lasiosphaeriaceae</taxon>
        <taxon>Apiosordaria</taxon>
    </lineage>
</organism>
<proteinExistence type="inferred from homology"/>
<dbReference type="PANTHER" id="PTHR43618">
    <property type="entry name" value="7-ALPHA-HYDROXYSTEROID DEHYDROGENASE"/>
    <property type="match status" value="1"/>
</dbReference>
<comment type="caution">
    <text evidence="6">The sequence shown here is derived from an EMBL/GenBank/DDBJ whole genome shotgun (WGS) entry which is preliminary data.</text>
</comment>
<evidence type="ECO:0000313" key="6">
    <source>
        <dbReference type="EMBL" id="KAK0742537.1"/>
    </source>
</evidence>
<dbReference type="InterPro" id="IPR002347">
    <property type="entry name" value="SDR_fam"/>
</dbReference>
<dbReference type="PANTHER" id="PTHR43618:SF18">
    <property type="entry name" value="SHORT CHAIN DEHYDROGENASE_REDUCTASE FAMILY (AFU_ORTHOLOGUE AFUA_5G12480)"/>
    <property type="match status" value="1"/>
</dbReference>
<keyword evidence="5" id="KW-0472">Membrane</keyword>
<dbReference type="InterPro" id="IPR036291">
    <property type="entry name" value="NAD(P)-bd_dom_sf"/>
</dbReference>
<keyword evidence="2" id="KW-0521">NADP</keyword>
<gene>
    <name evidence="6" type="ORF">B0T21DRAFT_400236</name>
</gene>
<evidence type="ECO:0000256" key="3">
    <source>
        <dbReference type="ARBA" id="ARBA00023002"/>
    </source>
</evidence>
<keyword evidence="5" id="KW-1133">Transmembrane helix</keyword>
<dbReference type="SUPFAM" id="SSF51735">
    <property type="entry name" value="NAD(P)-binding Rossmann-fold domains"/>
    <property type="match status" value="1"/>
</dbReference>
<dbReference type="Pfam" id="PF00106">
    <property type="entry name" value="adh_short"/>
    <property type="match status" value="1"/>
</dbReference>
<dbReference type="EMBL" id="JAUKTV010000003">
    <property type="protein sequence ID" value="KAK0742537.1"/>
    <property type="molecule type" value="Genomic_DNA"/>
</dbReference>
<dbReference type="AlphaFoldDB" id="A0AA40ENF4"/>
<keyword evidence="3" id="KW-0560">Oxidoreductase</keyword>
<accession>A0AA40ENF4</accession>
<dbReference type="GO" id="GO:0016491">
    <property type="term" value="F:oxidoreductase activity"/>
    <property type="evidence" value="ECO:0007669"/>
    <property type="project" value="UniProtKB-KW"/>
</dbReference>
<feature type="compositionally biased region" description="Low complexity" evidence="4">
    <location>
        <begin position="10"/>
        <end position="32"/>
    </location>
</feature>
<dbReference type="PROSITE" id="PS00061">
    <property type="entry name" value="ADH_SHORT"/>
    <property type="match status" value="1"/>
</dbReference>
<evidence type="ECO:0000256" key="4">
    <source>
        <dbReference type="SAM" id="MobiDB-lite"/>
    </source>
</evidence>
<dbReference type="InterPro" id="IPR052178">
    <property type="entry name" value="Sec_Metab_Biosynth_SDR"/>
</dbReference>